<accession>A0A1Y3ASX1</accession>
<dbReference type="GO" id="GO:0007411">
    <property type="term" value="P:axon guidance"/>
    <property type="evidence" value="ECO:0007669"/>
    <property type="project" value="TreeGrafter"/>
</dbReference>
<organism evidence="1 2">
    <name type="scientific">Euroglyphus maynei</name>
    <name type="common">Mayne's house dust mite</name>
    <dbReference type="NCBI Taxonomy" id="6958"/>
    <lineage>
        <taxon>Eukaryota</taxon>
        <taxon>Metazoa</taxon>
        <taxon>Ecdysozoa</taxon>
        <taxon>Arthropoda</taxon>
        <taxon>Chelicerata</taxon>
        <taxon>Arachnida</taxon>
        <taxon>Acari</taxon>
        <taxon>Acariformes</taxon>
        <taxon>Sarcoptiformes</taxon>
        <taxon>Astigmata</taxon>
        <taxon>Psoroptidia</taxon>
        <taxon>Analgoidea</taxon>
        <taxon>Pyroglyphidae</taxon>
        <taxon>Pyroglyphinae</taxon>
        <taxon>Euroglyphus</taxon>
    </lineage>
</organism>
<protein>
    <submittedName>
        <fullName evidence="1">Uncharacterized protein</fullName>
    </submittedName>
</protein>
<dbReference type="GO" id="GO:0005634">
    <property type="term" value="C:nucleus"/>
    <property type="evidence" value="ECO:0007669"/>
    <property type="project" value="TreeGrafter"/>
</dbReference>
<dbReference type="GO" id="GO:0061630">
    <property type="term" value="F:ubiquitin protein ligase activity"/>
    <property type="evidence" value="ECO:0007669"/>
    <property type="project" value="TreeGrafter"/>
</dbReference>
<dbReference type="GO" id="GO:0008582">
    <property type="term" value="P:regulation of synaptic assembly at neuromuscular junction"/>
    <property type="evidence" value="ECO:0007669"/>
    <property type="project" value="TreeGrafter"/>
</dbReference>
<name>A0A1Y3ASX1_EURMA</name>
<keyword evidence="2" id="KW-1185">Reference proteome</keyword>
<gene>
    <name evidence="1" type="ORF">BLA29_006450</name>
</gene>
<reference evidence="1 2" key="1">
    <citation type="submission" date="2017-03" db="EMBL/GenBank/DDBJ databases">
        <title>Genome Survey of Euroglyphus maynei.</title>
        <authorList>
            <person name="Arlian L.G."/>
            <person name="Morgan M.S."/>
            <person name="Rider S.D."/>
        </authorList>
    </citation>
    <scope>NUCLEOTIDE SEQUENCE [LARGE SCALE GENOMIC DNA]</scope>
    <source>
        <strain evidence="1">Arlian Lab</strain>
        <tissue evidence="1">Whole body</tissue>
    </source>
</reference>
<evidence type="ECO:0000313" key="1">
    <source>
        <dbReference type="EMBL" id="OTF70566.1"/>
    </source>
</evidence>
<dbReference type="Proteomes" id="UP000194236">
    <property type="component" value="Unassembled WGS sequence"/>
</dbReference>
<proteinExistence type="predicted"/>
<dbReference type="GO" id="GO:0005886">
    <property type="term" value="C:plasma membrane"/>
    <property type="evidence" value="ECO:0007669"/>
    <property type="project" value="TreeGrafter"/>
</dbReference>
<dbReference type="Gene3D" id="2.130.10.30">
    <property type="entry name" value="Regulator of chromosome condensation 1/beta-lactamase-inhibitor protein II"/>
    <property type="match status" value="1"/>
</dbReference>
<dbReference type="SUPFAM" id="SSF50985">
    <property type="entry name" value="RCC1/BLIP-II"/>
    <property type="match status" value="1"/>
</dbReference>
<dbReference type="AlphaFoldDB" id="A0A1Y3ASX1"/>
<sequence length="386" mass="44132">MILLNKHTCSYLLGKHIVPEWSHYGFPIQSLCESFRINYVYHHHHHHRRNSINNDKNSKCRTSSSLTFDGQNLILFRCNQISIIGSGYNCTIQGQEIYSSSLPNELSIINEQFDECCHGGWIGYINGDLYVQPNSDWSGNQIIQLDSRTLKFKNIITLLGNNDGEQQKSSFKQSTLAATDGDCLILISVIQDDYFHVRELKPIKSTNFELLQQHSTTLKEFNTFTLASEFTVRLSSVCYSYCGQSLHNNNNLLIPYQNSNLKQRQQQRKMMKKSLNEMMDEPLLKLIETNNYFELKNLSSLFTGKDFALLLTNQGKVFYTGNSHSLGIRHLYSYNKWSLLNIPKPVKIIQIAIGHEGNHSLLLADDGTIFFVGIAKRGEDGDQQST</sequence>
<dbReference type="EMBL" id="MUJZ01065134">
    <property type="protein sequence ID" value="OTF70566.1"/>
    <property type="molecule type" value="Genomic_DNA"/>
</dbReference>
<dbReference type="PANTHER" id="PTHR45943">
    <property type="entry name" value="E3 UBIQUITIN-PROTEIN LIGASE MYCBP2"/>
    <property type="match status" value="1"/>
</dbReference>
<dbReference type="OrthoDB" id="6504512at2759"/>
<feature type="non-terminal residue" evidence="1">
    <location>
        <position position="386"/>
    </location>
</feature>
<comment type="caution">
    <text evidence="1">The sequence shown here is derived from an EMBL/GenBank/DDBJ whole genome shotgun (WGS) entry which is preliminary data.</text>
</comment>
<dbReference type="PANTHER" id="PTHR45943:SF1">
    <property type="entry name" value="E3 UBIQUITIN-PROTEIN LIGASE MYCBP2"/>
    <property type="match status" value="1"/>
</dbReference>
<dbReference type="InterPro" id="IPR009091">
    <property type="entry name" value="RCC1/BLIP-II"/>
</dbReference>
<evidence type="ECO:0000313" key="2">
    <source>
        <dbReference type="Proteomes" id="UP000194236"/>
    </source>
</evidence>